<dbReference type="RefSeq" id="WP_340292359.1">
    <property type="nucleotide sequence ID" value="NZ_JBBJUP010000014.1"/>
</dbReference>
<protein>
    <submittedName>
        <fullName evidence="2">Uncharacterized protein</fullName>
    </submittedName>
</protein>
<feature type="region of interest" description="Disordered" evidence="1">
    <location>
        <begin position="102"/>
        <end position="133"/>
    </location>
</feature>
<accession>A0ABU8TA14</accession>
<name>A0ABU8TA14_9PSEU</name>
<dbReference type="EMBL" id="JBBJUP010000014">
    <property type="protein sequence ID" value="MEJ8280808.1"/>
    <property type="molecule type" value="Genomic_DNA"/>
</dbReference>
<keyword evidence="3" id="KW-1185">Reference proteome</keyword>
<proteinExistence type="predicted"/>
<evidence type="ECO:0000313" key="3">
    <source>
        <dbReference type="Proteomes" id="UP001364211"/>
    </source>
</evidence>
<dbReference type="SUPFAM" id="SSF142823">
    <property type="entry name" value="ComB-like"/>
    <property type="match status" value="1"/>
</dbReference>
<dbReference type="Gene3D" id="3.90.1560.10">
    <property type="entry name" value="ComB-like"/>
    <property type="match status" value="1"/>
</dbReference>
<sequence length="133" mass="13372">MSLSPGTVRAAAEPHRLVLPSPDGSTIAAAAPGTVLGMSLRNRSAAAGVLLGPATDPLALLRSCPSGRELVDGGWGDDVAVAAELDGSTALPLLTGGVFVPAADRPAGGRPVEAPATRRGRRTVDRAYASMNH</sequence>
<dbReference type="Proteomes" id="UP001364211">
    <property type="component" value="Unassembled WGS sequence"/>
</dbReference>
<dbReference type="InterPro" id="IPR036702">
    <property type="entry name" value="ComB-like_sf"/>
</dbReference>
<gene>
    <name evidence="2" type="ORF">WJX68_17840</name>
</gene>
<comment type="caution">
    <text evidence="2">The sequence shown here is derived from an EMBL/GenBank/DDBJ whole genome shotgun (WGS) entry which is preliminary data.</text>
</comment>
<organism evidence="2 3">
    <name type="scientific">Pseudonocardia spirodelae</name>
    <dbReference type="NCBI Taxonomy" id="3133431"/>
    <lineage>
        <taxon>Bacteria</taxon>
        <taxon>Bacillati</taxon>
        <taxon>Actinomycetota</taxon>
        <taxon>Actinomycetes</taxon>
        <taxon>Pseudonocardiales</taxon>
        <taxon>Pseudonocardiaceae</taxon>
        <taxon>Pseudonocardia</taxon>
    </lineage>
</organism>
<evidence type="ECO:0000313" key="2">
    <source>
        <dbReference type="EMBL" id="MEJ8280808.1"/>
    </source>
</evidence>
<reference evidence="2 3" key="1">
    <citation type="submission" date="2024-03" db="EMBL/GenBank/DDBJ databases">
        <title>Draft genome sequence of Pseudonocardia sp. DW16-2.</title>
        <authorList>
            <person name="Duangmal K."/>
        </authorList>
    </citation>
    <scope>NUCLEOTIDE SEQUENCE [LARGE SCALE GENOMIC DNA]</scope>
    <source>
        <strain evidence="2 3">DW16-2</strain>
    </source>
</reference>
<evidence type="ECO:0000256" key="1">
    <source>
        <dbReference type="SAM" id="MobiDB-lite"/>
    </source>
</evidence>